<dbReference type="PANTHER" id="PTHR43881">
    <property type="entry name" value="GAMMA-GLUTAMYLTRANSPEPTIDASE (AFU_ORTHOLOGUE AFUA_4G13580)"/>
    <property type="match status" value="1"/>
</dbReference>
<sequence>MTFTTRPTLQGTFGMVSSTHWLASQSAMRMLELGGNAFDAAVTAGFVLHVVEPHLNGPGGEVPAIVATAADPRPRVLCGQGTAPAGATIEHFRSLGLDLIPGSGLLAATVPGAVDAWLLLLRDHGTLSLREVLTPAIEYATAGHPLVARVGDTVAAVRSLFEQHWPTSAELWLRPLDGLFTNPAYGGTLARLVRTAEGAGSDRQTQIEAARHTWREGFVADAIDRFARQPIRDSSGREHAGVLTGADLATWSASWEDPVTLAWNGHVVAKTAPWGQGPVLLQTLSILDALDDAGAYDPSTTRGIHAQAEALKLAFADREAWYGDTGDVPLKTLLSREYATERAALIGARAATNLRPGSPGGAAPRLPRHVSQGGSGGATPDPTTGEPTVRPNGVTRGDTCHVDIVDRWGNMISATPSGGWLQSSPTIPELGFPLGSRLQMFWLDEGLPSSLAPGRRPRTTLSPTMVYRDEEPILACGTPGGDQQDQWQLLFLLRHLAGGQALQEAIDAPTWHTTSFPSSFHPRETEPGVLVVEDRVPEKVRAELTALGHQVRVSDPWSLGRMCAVTRNPTSGVLAAGANPRGMQGYAVGR</sequence>
<dbReference type="InterPro" id="IPR029055">
    <property type="entry name" value="Ntn_hydrolases_N"/>
</dbReference>
<dbReference type="RefSeq" id="WP_090801496.1">
    <property type="nucleotide sequence ID" value="NZ_BOND01000005.1"/>
</dbReference>
<dbReference type="Gene3D" id="3.60.20.40">
    <property type="match status" value="1"/>
</dbReference>
<dbReference type="InterPro" id="IPR043137">
    <property type="entry name" value="GGT_ssub_C"/>
</dbReference>
<proteinExistence type="predicted"/>
<dbReference type="Proteomes" id="UP000199632">
    <property type="component" value="Unassembled WGS sequence"/>
</dbReference>
<organism evidence="2 3">
    <name type="scientific">Asanoa ishikariensis</name>
    <dbReference type="NCBI Taxonomy" id="137265"/>
    <lineage>
        <taxon>Bacteria</taxon>
        <taxon>Bacillati</taxon>
        <taxon>Actinomycetota</taxon>
        <taxon>Actinomycetes</taxon>
        <taxon>Micromonosporales</taxon>
        <taxon>Micromonosporaceae</taxon>
        <taxon>Asanoa</taxon>
    </lineage>
</organism>
<feature type="region of interest" description="Disordered" evidence="1">
    <location>
        <begin position="350"/>
        <end position="398"/>
    </location>
</feature>
<evidence type="ECO:0000256" key="1">
    <source>
        <dbReference type="SAM" id="MobiDB-lite"/>
    </source>
</evidence>
<dbReference type="PANTHER" id="PTHR43881:SF1">
    <property type="entry name" value="GAMMA-GLUTAMYLTRANSPEPTIDASE (AFU_ORTHOLOGUE AFUA_4G13580)"/>
    <property type="match status" value="1"/>
</dbReference>
<keyword evidence="2" id="KW-0378">Hydrolase</keyword>
<dbReference type="EMBL" id="FNQB01000004">
    <property type="protein sequence ID" value="SDZ60076.1"/>
    <property type="molecule type" value="Genomic_DNA"/>
</dbReference>
<dbReference type="SUPFAM" id="SSF56235">
    <property type="entry name" value="N-terminal nucleophile aminohydrolases (Ntn hydrolases)"/>
    <property type="match status" value="1"/>
</dbReference>
<dbReference type="Gene3D" id="1.10.246.130">
    <property type="match status" value="1"/>
</dbReference>
<dbReference type="GO" id="GO:0016787">
    <property type="term" value="F:hydrolase activity"/>
    <property type="evidence" value="ECO:0007669"/>
    <property type="project" value="UniProtKB-KW"/>
</dbReference>
<dbReference type="AlphaFoldDB" id="A0A1H3UCK2"/>
<dbReference type="OrthoDB" id="9781342at2"/>
<dbReference type="InterPro" id="IPR052896">
    <property type="entry name" value="GGT-like_enzyme"/>
</dbReference>
<evidence type="ECO:0000313" key="3">
    <source>
        <dbReference type="Proteomes" id="UP000199632"/>
    </source>
</evidence>
<protein>
    <submittedName>
        <fullName evidence="2">Gamma-glutamyltranspeptidase / glutathione hydrolase</fullName>
    </submittedName>
</protein>
<name>A0A1H3UCK2_9ACTN</name>
<keyword evidence="3" id="KW-1185">Reference proteome</keyword>
<evidence type="ECO:0000313" key="2">
    <source>
        <dbReference type="EMBL" id="SDZ60076.1"/>
    </source>
</evidence>
<dbReference type="Pfam" id="PF01019">
    <property type="entry name" value="G_glu_transpept"/>
    <property type="match status" value="1"/>
</dbReference>
<gene>
    <name evidence="2" type="ORF">SAMN05421684_6982</name>
</gene>
<dbReference type="PRINTS" id="PR01210">
    <property type="entry name" value="GGTRANSPTASE"/>
</dbReference>
<dbReference type="InterPro" id="IPR043138">
    <property type="entry name" value="GGT_lsub"/>
</dbReference>
<dbReference type="STRING" id="137265.SAMN05421684_6982"/>
<reference evidence="3" key="1">
    <citation type="submission" date="2016-10" db="EMBL/GenBank/DDBJ databases">
        <authorList>
            <person name="Varghese N."/>
            <person name="Submissions S."/>
        </authorList>
    </citation>
    <scope>NUCLEOTIDE SEQUENCE [LARGE SCALE GENOMIC DNA]</scope>
    <source>
        <strain evidence="3">DSM 44718</strain>
    </source>
</reference>
<accession>A0A1H3UCK2</accession>